<dbReference type="Gene3D" id="3.40.50.300">
    <property type="entry name" value="P-loop containing nucleotide triphosphate hydrolases"/>
    <property type="match status" value="1"/>
</dbReference>
<dbReference type="InterPro" id="IPR003593">
    <property type="entry name" value="AAA+_ATPase"/>
</dbReference>
<sequence length="776" mass="85488">MGKLFKNLKPYWSSVLLILVLLVVQAFCDLSLPQYTSDIIDTGIQNSGVEHILPEQITAEEFENAQLFMTESEKQKWQNAYDGEQRKESLSGKDLDELDSDLLVPVLLNYQMSMMSEDSFREMLAQQQTDPNAAAQMEQMTVEELGAAMGVELQPFQRTEEDSDGNSSTVTCVDVRPVFAAMQQSGQLNEDTVTQMRSQLEDMLDTMGDSLVQSMGVAYAVQCDKDAGLDIDKIQTSYLWRTGSKMMAMAFAMMAAAICVCYVASRVGAGVGRDLRGKVFSRVMQFSSAEMDQFSTASLITRSTNDIQQVQMVTAIFLRMLLYAPILGIGGVLKVVHTGAGMGWVIVLAVLVILGIVGVLMAIAMPKFQKMQVLVDKVNLVSREILTGLSVIRAFGREKTEEERFDKANRDLTKTNLFVNRVMTFMMPVMMLIMYSLTILIVWVGSHRIDGGSMQVGSMTAFITYAMMIVMSFLMLTMMSVMLPRGSVAAKRIDEVLQTKTSVQETAQPKHLQDSKGVLTFDHVCFRYPHAEENALTDLCFTAKPNQTTAIIGSTGCGKSTLVNLIPRLYDVTAGSITLDGVELRDLPLEELRQQIGFVPQKGVLFSGTIASNLRFGNPDASDAEVQQAAEIAQAMEFIQEKPDRFDSTIAQGGTNVSGGQKQRLTIARAIAKHPKVFVFDDSFSALDLKTDAALRKALGEQVQDSTMIIVAQRISTILHADQILVLEEGKIVGKGTHEELLKNCEVYQQIAKSQLSPSELGLEETPEEGAMTDGE</sequence>
<dbReference type="EMBL" id="AWVF01000212">
    <property type="protein sequence ID" value="ERJ95204.1"/>
    <property type="molecule type" value="Genomic_DNA"/>
</dbReference>
<accession>U2M0D7</accession>
<feature type="transmembrane region" description="Helical" evidence="9">
    <location>
        <begin position="316"/>
        <end position="336"/>
    </location>
</feature>
<organism evidence="12 13">
    <name type="scientific">Ruminococcus callidus ATCC 27760</name>
    <dbReference type="NCBI Taxonomy" id="411473"/>
    <lineage>
        <taxon>Bacteria</taxon>
        <taxon>Bacillati</taxon>
        <taxon>Bacillota</taxon>
        <taxon>Clostridia</taxon>
        <taxon>Eubacteriales</taxon>
        <taxon>Oscillospiraceae</taxon>
        <taxon>Ruminococcus</taxon>
    </lineage>
</organism>
<dbReference type="Pfam" id="PF00664">
    <property type="entry name" value="ABC_membrane"/>
    <property type="match status" value="1"/>
</dbReference>
<dbReference type="eggNOG" id="COG1132">
    <property type="taxonomic scope" value="Bacteria"/>
</dbReference>
<keyword evidence="13" id="KW-1185">Reference proteome</keyword>
<keyword evidence="3" id="KW-1003">Cell membrane</keyword>
<dbReference type="OrthoDB" id="9762778at2"/>
<dbReference type="InterPro" id="IPR003439">
    <property type="entry name" value="ABC_transporter-like_ATP-bd"/>
</dbReference>
<dbReference type="HOGENOM" id="CLU_000604_51_0_9"/>
<dbReference type="FunFam" id="3.40.50.300:FF:000854">
    <property type="entry name" value="Multidrug ABC transporter ATP-binding protein"/>
    <property type="match status" value="1"/>
</dbReference>
<evidence type="ECO:0000256" key="8">
    <source>
        <dbReference type="ARBA" id="ARBA00023136"/>
    </source>
</evidence>
<evidence type="ECO:0000256" key="2">
    <source>
        <dbReference type="ARBA" id="ARBA00022448"/>
    </source>
</evidence>
<evidence type="ECO:0000259" key="10">
    <source>
        <dbReference type="PROSITE" id="PS50893"/>
    </source>
</evidence>
<dbReference type="GO" id="GO:0005886">
    <property type="term" value="C:plasma membrane"/>
    <property type="evidence" value="ECO:0007669"/>
    <property type="project" value="UniProtKB-SubCell"/>
</dbReference>
<feature type="transmembrane region" description="Helical" evidence="9">
    <location>
        <begin position="422"/>
        <end position="443"/>
    </location>
</feature>
<keyword evidence="5" id="KW-0547">Nucleotide-binding</keyword>
<dbReference type="Proteomes" id="UP000016662">
    <property type="component" value="Unassembled WGS sequence"/>
</dbReference>
<dbReference type="InterPro" id="IPR017871">
    <property type="entry name" value="ABC_transporter-like_CS"/>
</dbReference>
<dbReference type="Pfam" id="PF00005">
    <property type="entry name" value="ABC_tran"/>
    <property type="match status" value="1"/>
</dbReference>
<dbReference type="CDD" id="cd18548">
    <property type="entry name" value="ABC_6TM_Tm287_like"/>
    <property type="match status" value="1"/>
</dbReference>
<dbReference type="GO" id="GO:0015421">
    <property type="term" value="F:ABC-type oligopeptide transporter activity"/>
    <property type="evidence" value="ECO:0007669"/>
    <property type="project" value="TreeGrafter"/>
</dbReference>
<evidence type="ECO:0000256" key="1">
    <source>
        <dbReference type="ARBA" id="ARBA00004651"/>
    </source>
</evidence>
<evidence type="ECO:0000256" key="4">
    <source>
        <dbReference type="ARBA" id="ARBA00022692"/>
    </source>
</evidence>
<dbReference type="PROSITE" id="PS00211">
    <property type="entry name" value="ABC_TRANSPORTER_1"/>
    <property type="match status" value="1"/>
</dbReference>
<feature type="transmembrane region" description="Helical" evidence="9">
    <location>
        <begin position="246"/>
        <end position="265"/>
    </location>
</feature>
<reference evidence="12 13" key="1">
    <citation type="submission" date="2013-07" db="EMBL/GenBank/DDBJ databases">
        <authorList>
            <person name="Weinstock G."/>
            <person name="Sodergren E."/>
            <person name="Wylie T."/>
            <person name="Fulton L."/>
            <person name="Fulton R."/>
            <person name="Fronick C."/>
            <person name="O'Laughlin M."/>
            <person name="Godfrey J."/>
            <person name="Miner T."/>
            <person name="Herter B."/>
            <person name="Appelbaum E."/>
            <person name="Cordes M."/>
            <person name="Lek S."/>
            <person name="Wollam A."/>
            <person name="Pepin K.H."/>
            <person name="Palsikar V.B."/>
            <person name="Mitreva M."/>
            <person name="Wilson R.K."/>
        </authorList>
    </citation>
    <scope>NUCLEOTIDE SEQUENCE [LARGE SCALE GENOMIC DNA]</scope>
    <source>
        <strain evidence="12 13">ATCC 27760</strain>
    </source>
</reference>
<dbReference type="RefSeq" id="WP_021683145.1">
    <property type="nucleotide sequence ID" value="NZ_KI260465.1"/>
</dbReference>
<dbReference type="SMART" id="SM00382">
    <property type="entry name" value="AAA"/>
    <property type="match status" value="1"/>
</dbReference>
<dbReference type="InterPro" id="IPR027417">
    <property type="entry name" value="P-loop_NTPase"/>
</dbReference>
<dbReference type="PATRIC" id="fig|411473.3.peg.1367"/>
<dbReference type="PANTHER" id="PTHR43394:SF1">
    <property type="entry name" value="ATP-BINDING CASSETTE SUB-FAMILY B MEMBER 10, MITOCHONDRIAL"/>
    <property type="match status" value="1"/>
</dbReference>
<feature type="transmembrane region" description="Helical" evidence="9">
    <location>
        <begin position="463"/>
        <end position="483"/>
    </location>
</feature>
<evidence type="ECO:0000313" key="12">
    <source>
        <dbReference type="EMBL" id="ERJ95204.1"/>
    </source>
</evidence>
<dbReference type="PROSITE" id="PS50893">
    <property type="entry name" value="ABC_TRANSPORTER_2"/>
    <property type="match status" value="1"/>
</dbReference>
<dbReference type="AlphaFoldDB" id="U2M0D7"/>
<dbReference type="GO" id="GO:0005524">
    <property type="term" value="F:ATP binding"/>
    <property type="evidence" value="ECO:0007669"/>
    <property type="project" value="UniProtKB-KW"/>
</dbReference>
<keyword evidence="8 9" id="KW-0472">Membrane</keyword>
<evidence type="ECO:0000256" key="6">
    <source>
        <dbReference type="ARBA" id="ARBA00022840"/>
    </source>
</evidence>
<feature type="transmembrane region" description="Helical" evidence="9">
    <location>
        <begin position="342"/>
        <end position="364"/>
    </location>
</feature>
<dbReference type="SUPFAM" id="SSF52540">
    <property type="entry name" value="P-loop containing nucleoside triphosphate hydrolases"/>
    <property type="match status" value="1"/>
</dbReference>
<dbReference type="SUPFAM" id="SSF90123">
    <property type="entry name" value="ABC transporter transmembrane region"/>
    <property type="match status" value="1"/>
</dbReference>
<evidence type="ECO:0000256" key="9">
    <source>
        <dbReference type="SAM" id="Phobius"/>
    </source>
</evidence>
<dbReference type="InterPro" id="IPR039421">
    <property type="entry name" value="Type_1_exporter"/>
</dbReference>
<dbReference type="PANTHER" id="PTHR43394">
    <property type="entry name" value="ATP-DEPENDENT PERMEASE MDL1, MITOCHONDRIAL"/>
    <property type="match status" value="1"/>
</dbReference>
<name>U2M0D7_9FIRM</name>
<dbReference type="GO" id="GO:0016887">
    <property type="term" value="F:ATP hydrolysis activity"/>
    <property type="evidence" value="ECO:0007669"/>
    <property type="project" value="InterPro"/>
</dbReference>
<protein>
    <submittedName>
        <fullName evidence="12">ABC transporter, ATP-binding protein</fullName>
    </submittedName>
</protein>
<keyword evidence="2" id="KW-0813">Transport</keyword>
<dbReference type="GeneID" id="93693194"/>
<keyword evidence="4 9" id="KW-0812">Transmembrane</keyword>
<gene>
    <name evidence="12" type="ORF">RUMCAL_01674</name>
</gene>
<evidence type="ECO:0000256" key="3">
    <source>
        <dbReference type="ARBA" id="ARBA00022475"/>
    </source>
</evidence>
<dbReference type="PROSITE" id="PS50929">
    <property type="entry name" value="ABC_TM1F"/>
    <property type="match status" value="1"/>
</dbReference>
<comment type="subcellular location">
    <subcellularLocation>
        <location evidence="1">Cell membrane</location>
        <topology evidence="1">Multi-pass membrane protein</topology>
    </subcellularLocation>
</comment>
<dbReference type="InterPro" id="IPR011527">
    <property type="entry name" value="ABC1_TM_dom"/>
</dbReference>
<evidence type="ECO:0000259" key="11">
    <source>
        <dbReference type="PROSITE" id="PS50929"/>
    </source>
</evidence>
<feature type="domain" description="ABC transmembrane type-1" evidence="11">
    <location>
        <begin position="231"/>
        <end position="485"/>
    </location>
</feature>
<comment type="caution">
    <text evidence="12">The sequence shown here is derived from an EMBL/GenBank/DDBJ whole genome shotgun (WGS) entry which is preliminary data.</text>
</comment>
<keyword evidence="6 12" id="KW-0067">ATP-binding</keyword>
<feature type="domain" description="ABC transporter" evidence="10">
    <location>
        <begin position="519"/>
        <end position="754"/>
    </location>
</feature>
<evidence type="ECO:0000256" key="5">
    <source>
        <dbReference type="ARBA" id="ARBA00022741"/>
    </source>
</evidence>
<dbReference type="STRING" id="411473.RUMCAL_01674"/>
<evidence type="ECO:0000313" key="13">
    <source>
        <dbReference type="Proteomes" id="UP000016662"/>
    </source>
</evidence>
<dbReference type="InterPro" id="IPR036640">
    <property type="entry name" value="ABC1_TM_sf"/>
</dbReference>
<evidence type="ECO:0000256" key="7">
    <source>
        <dbReference type="ARBA" id="ARBA00022989"/>
    </source>
</evidence>
<keyword evidence="7 9" id="KW-1133">Transmembrane helix</keyword>
<proteinExistence type="predicted"/>
<dbReference type="Gene3D" id="1.20.1560.10">
    <property type="entry name" value="ABC transporter type 1, transmembrane domain"/>
    <property type="match status" value="1"/>
</dbReference>